<dbReference type="Gene3D" id="3.90.245.10">
    <property type="entry name" value="Ribonucleoside hydrolase-like"/>
    <property type="match status" value="1"/>
</dbReference>
<evidence type="ECO:0000313" key="4">
    <source>
        <dbReference type="EMBL" id="QEG36622.1"/>
    </source>
</evidence>
<dbReference type="InterPro" id="IPR036452">
    <property type="entry name" value="Ribo_hydro-like"/>
</dbReference>
<protein>
    <submittedName>
        <fullName evidence="4">Pyrimidine-specific ribonucleoside hydrolase RihA</fullName>
        <ecNumber evidence="4">3.2.-.-</ecNumber>
    </submittedName>
</protein>
<dbReference type="KEGG" id="bgok:Pr1d_39370"/>
<sequence length="306" mass="33137">MARKVILDVDPGVADAVALCLALFDPKLEVVAVTATGGNVGPKQATLNVQALVEQLDPQRWPRVGAADPDQLLVTDGREYWGEDGLCGANFRIAELHHRHSAVKLISDEIKTSPGEITIVAGGPMSNIATVLQREPDLAMQVGHLFIVGGTLAGPGNVTPTAEFNVYCDCESARSVFLSPITKTLLPLDVSSKVVLRYDLLDRLPDEKTNRGRVLRKLLPGALRSSHERLGIEGLLVPEAVAIVGILHPELLTTERLYCDVETSGELTRGMTVIDRRRNSPHQPNMDVVVDINVEATIDCILRGLK</sequence>
<keyword evidence="2 4" id="KW-0326">Glycosidase</keyword>
<organism evidence="4 5">
    <name type="scientific">Bythopirellula goksoeyrii</name>
    <dbReference type="NCBI Taxonomy" id="1400387"/>
    <lineage>
        <taxon>Bacteria</taxon>
        <taxon>Pseudomonadati</taxon>
        <taxon>Planctomycetota</taxon>
        <taxon>Planctomycetia</taxon>
        <taxon>Pirellulales</taxon>
        <taxon>Lacipirellulaceae</taxon>
        <taxon>Bythopirellula</taxon>
    </lineage>
</organism>
<dbReference type="RefSeq" id="WP_148074944.1">
    <property type="nucleotide sequence ID" value="NZ_CP042913.1"/>
</dbReference>
<dbReference type="InterPro" id="IPR023186">
    <property type="entry name" value="IUNH"/>
</dbReference>
<evidence type="ECO:0000256" key="2">
    <source>
        <dbReference type="ARBA" id="ARBA00023295"/>
    </source>
</evidence>
<accession>A0A5B9QGB5</accession>
<keyword evidence="1 4" id="KW-0378">Hydrolase</keyword>
<dbReference type="PANTHER" id="PTHR12304">
    <property type="entry name" value="INOSINE-URIDINE PREFERRING NUCLEOSIDE HYDROLASE"/>
    <property type="match status" value="1"/>
</dbReference>
<dbReference type="Proteomes" id="UP000323917">
    <property type="component" value="Chromosome"/>
</dbReference>
<dbReference type="EMBL" id="CP042913">
    <property type="protein sequence ID" value="QEG36622.1"/>
    <property type="molecule type" value="Genomic_DNA"/>
</dbReference>
<feature type="domain" description="Inosine/uridine-preferring nucleoside hydrolase" evidence="3">
    <location>
        <begin position="5"/>
        <end position="297"/>
    </location>
</feature>
<dbReference type="PANTHER" id="PTHR12304:SF4">
    <property type="entry name" value="URIDINE NUCLEOSIDASE"/>
    <property type="match status" value="1"/>
</dbReference>
<gene>
    <name evidence="4" type="primary">rihA</name>
    <name evidence="4" type="ORF">Pr1d_39370</name>
</gene>
<evidence type="ECO:0000259" key="3">
    <source>
        <dbReference type="Pfam" id="PF01156"/>
    </source>
</evidence>
<evidence type="ECO:0000313" key="5">
    <source>
        <dbReference type="Proteomes" id="UP000323917"/>
    </source>
</evidence>
<evidence type="ECO:0000256" key="1">
    <source>
        <dbReference type="ARBA" id="ARBA00022801"/>
    </source>
</evidence>
<proteinExistence type="predicted"/>
<dbReference type="EC" id="3.2.-.-" evidence="4"/>
<name>A0A5B9QGB5_9BACT</name>
<keyword evidence="5" id="KW-1185">Reference proteome</keyword>
<dbReference type="SUPFAM" id="SSF53590">
    <property type="entry name" value="Nucleoside hydrolase"/>
    <property type="match status" value="1"/>
</dbReference>
<dbReference type="Pfam" id="PF01156">
    <property type="entry name" value="IU_nuc_hydro"/>
    <property type="match status" value="1"/>
</dbReference>
<reference evidence="4 5" key="1">
    <citation type="submission" date="2019-08" db="EMBL/GenBank/DDBJ databases">
        <title>Deep-cultivation of Planctomycetes and their phenomic and genomic characterization uncovers novel biology.</title>
        <authorList>
            <person name="Wiegand S."/>
            <person name="Jogler M."/>
            <person name="Boedeker C."/>
            <person name="Pinto D."/>
            <person name="Vollmers J."/>
            <person name="Rivas-Marin E."/>
            <person name="Kohn T."/>
            <person name="Peeters S.H."/>
            <person name="Heuer A."/>
            <person name="Rast P."/>
            <person name="Oberbeckmann S."/>
            <person name="Bunk B."/>
            <person name="Jeske O."/>
            <person name="Meyerdierks A."/>
            <person name="Storesund J.E."/>
            <person name="Kallscheuer N."/>
            <person name="Luecker S."/>
            <person name="Lage O.M."/>
            <person name="Pohl T."/>
            <person name="Merkel B.J."/>
            <person name="Hornburger P."/>
            <person name="Mueller R.-W."/>
            <person name="Bruemmer F."/>
            <person name="Labrenz M."/>
            <person name="Spormann A.M."/>
            <person name="Op den Camp H."/>
            <person name="Overmann J."/>
            <person name="Amann R."/>
            <person name="Jetten M.S.M."/>
            <person name="Mascher T."/>
            <person name="Medema M.H."/>
            <person name="Devos D.P."/>
            <person name="Kaster A.-K."/>
            <person name="Ovreas L."/>
            <person name="Rohde M."/>
            <person name="Galperin M.Y."/>
            <person name="Jogler C."/>
        </authorList>
    </citation>
    <scope>NUCLEOTIDE SEQUENCE [LARGE SCALE GENOMIC DNA]</scope>
    <source>
        <strain evidence="4 5">Pr1d</strain>
    </source>
</reference>
<dbReference type="OrthoDB" id="9797882at2"/>
<dbReference type="GO" id="GO:0006152">
    <property type="term" value="P:purine nucleoside catabolic process"/>
    <property type="evidence" value="ECO:0007669"/>
    <property type="project" value="TreeGrafter"/>
</dbReference>
<dbReference type="GO" id="GO:0005829">
    <property type="term" value="C:cytosol"/>
    <property type="evidence" value="ECO:0007669"/>
    <property type="project" value="TreeGrafter"/>
</dbReference>
<dbReference type="GO" id="GO:0008477">
    <property type="term" value="F:purine nucleosidase activity"/>
    <property type="evidence" value="ECO:0007669"/>
    <property type="project" value="TreeGrafter"/>
</dbReference>
<dbReference type="InterPro" id="IPR001910">
    <property type="entry name" value="Inosine/uridine_hydrolase_dom"/>
</dbReference>
<dbReference type="AlphaFoldDB" id="A0A5B9QGB5"/>